<protein>
    <recommendedName>
        <fullName evidence="4">Lipoprotein</fullName>
    </recommendedName>
</protein>
<name>I3CEV5_9GAMM</name>
<keyword evidence="1" id="KW-0732">Signal</keyword>
<feature type="signal peptide" evidence="1">
    <location>
        <begin position="1"/>
        <end position="23"/>
    </location>
</feature>
<reference evidence="2 3" key="1">
    <citation type="submission" date="2011-11" db="EMBL/GenBank/DDBJ databases">
        <title>Improved High-Quality Draft sequence of Beggiatoa alba B18lD.</title>
        <authorList>
            <consortium name="US DOE Joint Genome Institute"/>
            <person name="Lucas S."/>
            <person name="Han J."/>
            <person name="Lapidus A."/>
            <person name="Cheng J.-F."/>
            <person name="Goodwin L."/>
            <person name="Pitluck S."/>
            <person name="Peters L."/>
            <person name="Mikhailova N."/>
            <person name="Held B."/>
            <person name="Detter J.C."/>
            <person name="Han C."/>
            <person name="Tapia R."/>
            <person name="Land M."/>
            <person name="Hauser L."/>
            <person name="Kyrpides N."/>
            <person name="Ivanova N."/>
            <person name="Pagani I."/>
            <person name="Samuel K."/>
            <person name="Teske A."/>
            <person name="Mueller J."/>
            <person name="Woyke T."/>
        </authorList>
    </citation>
    <scope>NUCLEOTIDE SEQUENCE [LARGE SCALE GENOMIC DNA]</scope>
    <source>
        <strain evidence="2 3">B18LD</strain>
    </source>
</reference>
<evidence type="ECO:0000313" key="2">
    <source>
        <dbReference type="EMBL" id="EIJ42148.1"/>
    </source>
</evidence>
<dbReference type="HOGENOM" id="CLU_195979_1_1_6"/>
<dbReference type="STRING" id="395493.BegalDRAFT_1249"/>
<evidence type="ECO:0008006" key="4">
    <source>
        <dbReference type="Google" id="ProtNLM"/>
    </source>
</evidence>
<dbReference type="RefSeq" id="WP_002684808.1">
    <property type="nucleotide sequence ID" value="NZ_JH600070.1"/>
</dbReference>
<dbReference type="Proteomes" id="UP000005744">
    <property type="component" value="Unassembled WGS sequence"/>
</dbReference>
<evidence type="ECO:0000256" key="1">
    <source>
        <dbReference type="SAM" id="SignalP"/>
    </source>
</evidence>
<gene>
    <name evidence="2" type="ORF">BegalDRAFT_1249</name>
</gene>
<dbReference type="EMBL" id="JH600070">
    <property type="protein sequence ID" value="EIJ42148.1"/>
    <property type="molecule type" value="Genomic_DNA"/>
</dbReference>
<keyword evidence="3" id="KW-1185">Reference proteome</keyword>
<accession>I3CEV5</accession>
<dbReference type="PROSITE" id="PS51257">
    <property type="entry name" value="PROKAR_LIPOPROTEIN"/>
    <property type="match status" value="1"/>
</dbReference>
<organism evidence="2 3">
    <name type="scientific">Beggiatoa alba B18LD</name>
    <dbReference type="NCBI Taxonomy" id="395493"/>
    <lineage>
        <taxon>Bacteria</taxon>
        <taxon>Pseudomonadati</taxon>
        <taxon>Pseudomonadota</taxon>
        <taxon>Gammaproteobacteria</taxon>
        <taxon>Thiotrichales</taxon>
        <taxon>Thiotrichaceae</taxon>
        <taxon>Beggiatoa</taxon>
    </lineage>
</organism>
<sequence>MKKHTLFSIFILTTILASCSTQAWYSAAQQRNQQTCLDDPSNKLEKCQEQQMSYDQYQREREKVK</sequence>
<dbReference type="AlphaFoldDB" id="I3CEV5"/>
<feature type="chain" id="PRO_5005684407" description="Lipoprotein" evidence="1">
    <location>
        <begin position="24"/>
        <end position="65"/>
    </location>
</feature>
<proteinExistence type="predicted"/>
<evidence type="ECO:0000313" key="3">
    <source>
        <dbReference type="Proteomes" id="UP000005744"/>
    </source>
</evidence>